<organism evidence="1 2">
    <name type="scientific">Oopsacas minuta</name>
    <dbReference type="NCBI Taxonomy" id="111878"/>
    <lineage>
        <taxon>Eukaryota</taxon>
        <taxon>Metazoa</taxon>
        <taxon>Porifera</taxon>
        <taxon>Hexactinellida</taxon>
        <taxon>Hexasterophora</taxon>
        <taxon>Lyssacinosida</taxon>
        <taxon>Leucopsacidae</taxon>
        <taxon>Oopsacas</taxon>
    </lineage>
</organism>
<accession>A0AAV7KHH8</accession>
<dbReference type="AlphaFoldDB" id="A0AAV7KHH8"/>
<gene>
    <name evidence="1" type="ORF">LOD99_10395</name>
</gene>
<dbReference type="PANTHER" id="PTHR45913">
    <property type="entry name" value="EPM2A-INTERACTING PROTEIN 1"/>
    <property type="match status" value="1"/>
</dbReference>
<dbReference type="Proteomes" id="UP001165289">
    <property type="component" value="Unassembled WGS sequence"/>
</dbReference>
<dbReference type="PANTHER" id="PTHR45913:SF5">
    <property type="entry name" value="GENERAL TRANSCRIPTION FACTOR II-I REPEAT DOMAIN-CONTAINING PROTEIN 2A-LIKE PROTEIN"/>
    <property type="match status" value="1"/>
</dbReference>
<proteinExistence type="predicted"/>
<keyword evidence="2" id="KW-1185">Reference proteome</keyword>
<name>A0AAV7KHH8_9METZ</name>
<sequence length="137" mass="15274">MKPFTDDKNDLAQQLSLSDTPVMRRVESISSNINEQLLERARDFTSFSIAIDESKDIFDVEQLVIWSRGVDDNFKITEEMSSLSPMYGKARGIDIFDEVQKVLSKASLPVTKLSRVTTDEAPSMLGIGSGLKGQLSR</sequence>
<evidence type="ECO:0000313" key="2">
    <source>
        <dbReference type="Proteomes" id="UP001165289"/>
    </source>
</evidence>
<dbReference type="EMBL" id="JAKMXF010000032">
    <property type="protein sequence ID" value="KAI6660618.1"/>
    <property type="molecule type" value="Genomic_DNA"/>
</dbReference>
<reference evidence="1 2" key="1">
    <citation type="journal article" date="2023" name="BMC Biol.">
        <title>The compact genome of the sponge Oopsacas minuta (Hexactinellida) is lacking key metazoan core genes.</title>
        <authorList>
            <person name="Santini S."/>
            <person name="Schenkelaars Q."/>
            <person name="Jourda C."/>
            <person name="Duchesne M."/>
            <person name="Belahbib H."/>
            <person name="Rocher C."/>
            <person name="Selva M."/>
            <person name="Riesgo A."/>
            <person name="Vervoort M."/>
            <person name="Leys S.P."/>
            <person name="Kodjabachian L."/>
            <person name="Le Bivic A."/>
            <person name="Borchiellini C."/>
            <person name="Claverie J.M."/>
            <person name="Renard E."/>
        </authorList>
    </citation>
    <scope>NUCLEOTIDE SEQUENCE [LARGE SCALE GENOMIC DNA]</scope>
    <source>
        <strain evidence="1">SPO-2</strain>
    </source>
</reference>
<evidence type="ECO:0000313" key="1">
    <source>
        <dbReference type="EMBL" id="KAI6660618.1"/>
    </source>
</evidence>
<protein>
    <submittedName>
        <fullName evidence="1">General transcription factor II-I repeat domain-containing protein 2-like</fullName>
    </submittedName>
</protein>
<comment type="caution">
    <text evidence="1">The sequence shown here is derived from an EMBL/GenBank/DDBJ whole genome shotgun (WGS) entry which is preliminary data.</text>
</comment>